<dbReference type="GO" id="GO:0000400">
    <property type="term" value="F:four-way junction DNA binding"/>
    <property type="evidence" value="ECO:0007669"/>
    <property type="project" value="UniProtKB-UniRule"/>
</dbReference>
<dbReference type="SUPFAM" id="SSF50249">
    <property type="entry name" value="Nucleic acid-binding proteins"/>
    <property type="match status" value="1"/>
</dbReference>
<dbReference type="InterPro" id="IPR010994">
    <property type="entry name" value="RuvA_2-like"/>
</dbReference>
<dbReference type="GO" id="GO:0006310">
    <property type="term" value="P:DNA recombination"/>
    <property type="evidence" value="ECO:0007669"/>
    <property type="project" value="UniProtKB-UniRule"/>
</dbReference>
<reference evidence="8" key="1">
    <citation type="submission" date="2014-07" db="EMBL/GenBank/DDBJ databases">
        <authorList>
            <person name="Urmite Genomes Urmite Genomes"/>
        </authorList>
    </citation>
    <scope>NUCLEOTIDE SEQUENCE</scope>
    <source>
        <strain evidence="8">11W110_air</strain>
    </source>
</reference>
<dbReference type="SUPFAM" id="SSF46929">
    <property type="entry name" value="DNA helicase RuvA subunit, C-terminal domain"/>
    <property type="match status" value="1"/>
</dbReference>
<keyword evidence="8" id="KW-0547">Nucleotide-binding</keyword>
<evidence type="ECO:0000313" key="8">
    <source>
        <dbReference type="EMBL" id="CEA08244.1"/>
    </source>
</evidence>
<keyword evidence="1 6" id="KW-0963">Cytoplasm</keyword>
<dbReference type="HAMAP" id="MF_00031">
    <property type="entry name" value="DNA_HJ_migration_RuvA"/>
    <property type="match status" value="1"/>
</dbReference>
<dbReference type="InterPro" id="IPR012340">
    <property type="entry name" value="NA-bd_OB-fold"/>
</dbReference>
<comment type="function">
    <text evidence="6">The RuvA-RuvB-RuvC complex processes Holliday junction (HJ) DNA during genetic recombination and DNA repair, while the RuvA-RuvB complex plays an important role in the rescue of blocked DNA replication forks via replication fork reversal (RFR). RuvA specifically binds to HJ cruciform DNA, conferring on it an open structure. The RuvB hexamer acts as an ATP-dependent pump, pulling dsDNA into and through the RuvAB complex. HJ branch migration allows RuvC to scan DNA until it finds its consensus sequence, where it cleaves and resolves the cruciform DNA.</text>
</comment>
<evidence type="ECO:0000256" key="3">
    <source>
        <dbReference type="ARBA" id="ARBA00023125"/>
    </source>
</evidence>
<dbReference type="AlphaFoldDB" id="A0A078MPP0"/>
<dbReference type="SMR" id="A0A078MPP0"/>
<evidence type="ECO:0000256" key="1">
    <source>
        <dbReference type="ARBA" id="ARBA00022490"/>
    </source>
</evidence>
<dbReference type="GO" id="GO:0005524">
    <property type="term" value="F:ATP binding"/>
    <property type="evidence" value="ECO:0007669"/>
    <property type="project" value="InterPro"/>
</dbReference>
<dbReference type="InterPro" id="IPR003583">
    <property type="entry name" value="Hlx-hairpin-Hlx_DNA-bd_motif"/>
</dbReference>
<dbReference type="Pfam" id="PF14520">
    <property type="entry name" value="HHH_5"/>
    <property type="match status" value="1"/>
</dbReference>
<dbReference type="Pfam" id="PF01330">
    <property type="entry name" value="RuvA_N"/>
    <property type="match status" value="1"/>
</dbReference>
<dbReference type="GO" id="GO:0006281">
    <property type="term" value="P:DNA repair"/>
    <property type="evidence" value="ECO:0007669"/>
    <property type="project" value="UniProtKB-UniRule"/>
</dbReference>
<feature type="domain" description="Helix-hairpin-helix DNA-binding motif class 1" evidence="7">
    <location>
        <begin position="72"/>
        <end position="91"/>
    </location>
</feature>
<dbReference type="Gene3D" id="2.40.50.140">
    <property type="entry name" value="Nucleic acid-binding proteins"/>
    <property type="match status" value="1"/>
</dbReference>
<dbReference type="InterPro" id="IPR036267">
    <property type="entry name" value="RuvA_C_sf"/>
</dbReference>
<dbReference type="GO" id="GO:0009378">
    <property type="term" value="F:four-way junction helicase activity"/>
    <property type="evidence" value="ECO:0007669"/>
    <property type="project" value="InterPro"/>
</dbReference>
<organism evidence="8">
    <name type="scientific">Arthrobacter saudimassiliensis</name>
    <dbReference type="NCBI Taxonomy" id="1461584"/>
    <lineage>
        <taxon>Bacteria</taxon>
        <taxon>Bacillati</taxon>
        <taxon>Actinomycetota</taxon>
        <taxon>Actinomycetes</taxon>
        <taxon>Micrococcales</taxon>
        <taxon>Micrococcaceae</taxon>
        <taxon>Arthrobacter</taxon>
    </lineage>
</organism>
<keyword evidence="5 6" id="KW-0234">DNA repair</keyword>
<dbReference type="Gene3D" id="1.10.150.20">
    <property type="entry name" value="5' to 3' exonuclease, C-terminal subdomain"/>
    <property type="match status" value="1"/>
</dbReference>
<dbReference type="SUPFAM" id="SSF47781">
    <property type="entry name" value="RuvA domain 2-like"/>
    <property type="match status" value="1"/>
</dbReference>
<comment type="subunit">
    <text evidence="6">Homotetramer. Forms an RuvA(8)-RuvB(12)-Holliday junction (HJ) complex. HJ DNA is sandwiched between 2 RuvA tetramers; dsDNA enters through RuvA and exits via RuvB. An RuvB hexamer assembles on each DNA strand where it exits the tetramer. Each RuvB hexamer is contacted by two RuvA subunits (via domain III) on 2 adjacent RuvB subunits; this complex drives branch migration. In the full resolvosome a probable DNA-RuvA(4)-RuvB(12)-RuvC(2) complex forms which resolves the HJ.</text>
</comment>
<dbReference type="PATRIC" id="fig|1461584.3.peg.1572"/>
<evidence type="ECO:0000259" key="7">
    <source>
        <dbReference type="SMART" id="SM00278"/>
    </source>
</evidence>
<evidence type="ECO:0000256" key="2">
    <source>
        <dbReference type="ARBA" id="ARBA00022763"/>
    </source>
</evidence>
<feature type="domain" description="Helix-hairpin-helix DNA-binding motif class 1" evidence="7">
    <location>
        <begin position="107"/>
        <end position="126"/>
    </location>
</feature>
<comment type="similarity">
    <text evidence="6">Belongs to the RuvA family.</text>
</comment>
<dbReference type="InterPro" id="IPR000085">
    <property type="entry name" value="RuvA"/>
</dbReference>
<keyword evidence="3 6" id="KW-0238">DNA-binding</keyword>
<proteinExistence type="inferred from homology"/>
<name>A0A078MPP0_9MICC</name>
<keyword evidence="2 6" id="KW-0227">DNA damage</keyword>
<evidence type="ECO:0000256" key="4">
    <source>
        <dbReference type="ARBA" id="ARBA00023172"/>
    </source>
</evidence>
<dbReference type="GO" id="GO:0048476">
    <property type="term" value="C:Holliday junction resolvase complex"/>
    <property type="evidence" value="ECO:0007669"/>
    <property type="project" value="UniProtKB-UniRule"/>
</dbReference>
<comment type="subcellular location">
    <subcellularLocation>
        <location evidence="6">Cytoplasm</location>
    </subcellularLocation>
</comment>
<evidence type="ECO:0000256" key="6">
    <source>
        <dbReference type="HAMAP-Rule" id="MF_00031"/>
    </source>
</evidence>
<dbReference type="EMBL" id="LN483070">
    <property type="protein sequence ID" value="CEA08244.1"/>
    <property type="molecule type" value="Genomic_DNA"/>
</dbReference>
<feature type="region of interest" description="Domain III" evidence="6">
    <location>
        <begin position="148"/>
        <end position="210"/>
    </location>
</feature>
<keyword evidence="8" id="KW-0347">Helicase</keyword>
<evidence type="ECO:0000256" key="5">
    <source>
        <dbReference type="ARBA" id="ARBA00023204"/>
    </source>
</evidence>
<dbReference type="NCBIfam" id="TIGR00084">
    <property type="entry name" value="ruvA"/>
    <property type="match status" value="1"/>
</dbReference>
<accession>A0A078MPP0</accession>
<sequence length="210" mass="21755">MISSLRGTVAHVGLHAAVIEVGGVGMSVQATPQTLSGLHVGREAQVFTSLIVREDSLTLFGFADAEQKEVFETLLGVSGVGPRLALAVLAVHSPEDVRRAASTEDVKAFTKVPGIGPKGARKILLELADKLVPLETPGAAPAAPAWQDQVLAAMTGLGWNEKDATAAIDAAMAEEPDVAASGQVAEILRVTLRRLGQDGRRPVARSGKAG</sequence>
<dbReference type="InterPro" id="IPR013849">
    <property type="entry name" value="DNA_helicase_Holl-junc_RuvA_I"/>
</dbReference>
<protein>
    <recommendedName>
        <fullName evidence="6">Holliday junction branch migration complex subunit RuvA</fullName>
    </recommendedName>
</protein>
<comment type="caution">
    <text evidence="6">Lacks conserved residue(s) required for the propagation of feature annotation.</text>
</comment>
<gene>
    <name evidence="6 8" type="primary">ruvA</name>
    <name evidence="8" type="ORF">BN1051_01584</name>
</gene>
<keyword evidence="4 6" id="KW-0233">DNA recombination</keyword>
<dbReference type="GO" id="GO:0005737">
    <property type="term" value="C:cytoplasm"/>
    <property type="evidence" value="ECO:0007669"/>
    <property type="project" value="UniProtKB-SubCell"/>
</dbReference>
<comment type="domain">
    <text evidence="6">Has three domains with a flexible linker between the domains II and III and assumes an 'L' shape. Domain III is highly mobile and contacts RuvB.</text>
</comment>
<dbReference type="SMART" id="SM00278">
    <property type="entry name" value="HhH1"/>
    <property type="match status" value="2"/>
</dbReference>
<keyword evidence="8" id="KW-0378">Hydrolase</keyword>
<dbReference type="Gene3D" id="1.10.8.10">
    <property type="entry name" value="DNA helicase RuvA subunit, C-terminal domain"/>
    <property type="match status" value="1"/>
</dbReference>
<keyword evidence="8" id="KW-0067">ATP-binding</keyword>